<evidence type="ECO:0000313" key="3">
    <source>
        <dbReference type="Proteomes" id="UP000660611"/>
    </source>
</evidence>
<name>A0A919PQY2_9ACTN</name>
<evidence type="ECO:0000313" key="2">
    <source>
        <dbReference type="EMBL" id="GIG48607.1"/>
    </source>
</evidence>
<protein>
    <submittedName>
        <fullName evidence="2">Uncharacterized protein</fullName>
    </submittedName>
</protein>
<proteinExistence type="predicted"/>
<keyword evidence="1" id="KW-0812">Transmembrane</keyword>
<dbReference type="AlphaFoldDB" id="A0A919PQY2"/>
<comment type="caution">
    <text evidence="2">The sequence shown here is derived from an EMBL/GenBank/DDBJ whole genome shotgun (WGS) entry which is preliminary data.</text>
</comment>
<evidence type="ECO:0000256" key="1">
    <source>
        <dbReference type="SAM" id="Phobius"/>
    </source>
</evidence>
<accession>A0A919PQY2</accession>
<feature type="transmembrane region" description="Helical" evidence="1">
    <location>
        <begin position="41"/>
        <end position="64"/>
    </location>
</feature>
<dbReference type="RefSeq" id="WP_203850313.1">
    <property type="nucleotide sequence ID" value="NZ_BAAAVW010000023.1"/>
</dbReference>
<keyword evidence="1" id="KW-1133">Transmembrane helix</keyword>
<keyword evidence="1" id="KW-0472">Membrane</keyword>
<keyword evidence="3" id="KW-1185">Reference proteome</keyword>
<dbReference type="Proteomes" id="UP000660611">
    <property type="component" value="Unassembled WGS sequence"/>
</dbReference>
<gene>
    <name evidence="2" type="ORF">Dsi01nite_066480</name>
</gene>
<dbReference type="EMBL" id="BONQ01000107">
    <property type="protein sequence ID" value="GIG48607.1"/>
    <property type="molecule type" value="Genomic_DNA"/>
</dbReference>
<reference evidence="2" key="1">
    <citation type="submission" date="2021-01" db="EMBL/GenBank/DDBJ databases">
        <title>Whole genome shotgun sequence of Dactylosporangium siamense NBRC 106093.</title>
        <authorList>
            <person name="Komaki H."/>
            <person name="Tamura T."/>
        </authorList>
    </citation>
    <scope>NUCLEOTIDE SEQUENCE</scope>
    <source>
        <strain evidence="2">NBRC 106093</strain>
    </source>
</reference>
<sequence length="223" mass="23242">MNDEEASRLLERLADHVPVRPVPTEALLRGGRAARRGQRRLNVVAATAAVAVVLGGGVAARGLWGGSGDLGQAPPATPSPATSFAATPYNPITGRTGALPEGGIFDCVERYSPETVATRAFAFDGVVAAIGPARSNRPDMGQLDLVAVTFTVGEWFAGGSEPNAVVDMYPAVNINGTAAWAIGSRLLVSGGPRWGGAPLDAAIAWPCGFTRYYDPETAKSWRR</sequence>
<organism evidence="2 3">
    <name type="scientific">Dactylosporangium siamense</name>
    <dbReference type="NCBI Taxonomy" id="685454"/>
    <lineage>
        <taxon>Bacteria</taxon>
        <taxon>Bacillati</taxon>
        <taxon>Actinomycetota</taxon>
        <taxon>Actinomycetes</taxon>
        <taxon>Micromonosporales</taxon>
        <taxon>Micromonosporaceae</taxon>
        <taxon>Dactylosporangium</taxon>
    </lineage>
</organism>